<comment type="caution">
    <text evidence="1">The sequence shown here is derived from an EMBL/GenBank/DDBJ whole genome shotgun (WGS) entry which is preliminary data.</text>
</comment>
<protein>
    <submittedName>
        <fullName evidence="1">Uncharacterized protein</fullName>
    </submittedName>
</protein>
<feature type="non-terminal residue" evidence="1">
    <location>
        <position position="349"/>
    </location>
</feature>
<accession>A0A0F8Z5G1</accession>
<dbReference type="EMBL" id="LAZR01065552">
    <property type="protein sequence ID" value="KKK55316.1"/>
    <property type="molecule type" value="Genomic_DNA"/>
</dbReference>
<proteinExistence type="predicted"/>
<organism evidence="1">
    <name type="scientific">marine sediment metagenome</name>
    <dbReference type="NCBI Taxonomy" id="412755"/>
    <lineage>
        <taxon>unclassified sequences</taxon>
        <taxon>metagenomes</taxon>
        <taxon>ecological metagenomes</taxon>
    </lineage>
</organism>
<evidence type="ECO:0000313" key="1">
    <source>
        <dbReference type="EMBL" id="KKK55316.1"/>
    </source>
</evidence>
<sequence>STTGVITESFIDTVSTGARIVYGELFHTANAGDIGIAQCYAGVLESFSCDVDGNIGAAILDTEDYGHAGDPGNLIAIDGNYYVACYADSIETFSVDVSGAIVAVDSWDWGSESKTKIVKVPGTTTYIIAVKNADTFGYIRSFTISNTGVITKSFIDNLKFESTKCSDIISLIHCGGDYFAISAVGGTDGFNGLIYTFECDTSGNIGAAVLDTMVFYDHDDYAGKYCSTPFMTYIQDDVYAVVHYRQSSYDGWVKSFTIEVPTGAIEETATFNSDSHLWDTETATFSSDSNVYDEDTETFSSDSHLYAEGIETTTFNSDSHIWDTETATFNSDSHLWDTETATFNSNSHL</sequence>
<dbReference type="AlphaFoldDB" id="A0A0F8Z5G1"/>
<gene>
    <name evidence="1" type="ORF">LCGC14_3075770</name>
</gene>
<name>A0A0F8Z5G1_9ZZZZ</name>
<feature type="non-terminal residue" evidence="1">
    <location>
        <position position="1"/>
    </location>
</feature>
<reference evidence="1" key="1">
    <citation type="journal article" date="2015" name="Nature">
        <title>Complex archaea that bridge the gap between prokaryotes and eukaryotes.</title>
        <authorList>
            <person name="Spang A."/>
            <person name="Saw J.H."/>
            <person name="Jorgensen S.L."/>
            <person name="Zaremba-Niedzwiedzka K."/>
            <person name="Martijn J."/>
            <person name="Lind A.E."/>
            <person name="van Eijk R."/>
            <person name="Schleper C."/>
            <person name="Guy L."/>
            <person name="Ettema T.J."/>
        </authorList>
    </citation>
    <scope>NUCLEOTIDE SEQUENCE</scope>
</reference>